<dbReference type="AlphaFoldDB" id="A0A084SQZ9"/>
<evidence type="ECO:0000313" key="1">
    <source>
        <dbReference type="EMBL" id="KFA90884.1"/>
    </source>
</evidence>
<sequence length="161" mass="17436">MLPIAGLLDEAPRRPLPVAADIRPPYREGTVSLALRIFTLALLLGWQAVASGVGLAHYCPKQATTTSACPCPHEEKKAEKASHDGETWRKDCCDALERDIPAPALVDVSSHGSLFALPPVSTPVWLPPRTPVEEGRLSLALWDTPHAQGPPVFLRIRSLLI</sequence>
<dbReference type="Proteomes" id="UP000028547">
    <property type="component" value="Unassembled WGS sequence"/>
</dbReference>
<accession>A0A084SQZ9</accession>
<proteinExistence type="predicted"/>
<dbReference type="EMBL" id="JPMI01000173">
    <property type="protein sequence ID" value="KFA90884.1"/>
    <property type="molecule type" value="Genomic_DNA"/>
</dbReference>
<organism evidence="1 2">
    <name type="scientific">Archangium violaceum Cb vi76</name>
    <dbReference type="NCBI Taxonomy" id="1406225"/>
    <lineage>
        <taxon>Bacteria</taxon>
        <taxon>Pseudomonadati</taxon>
        <taxon>Myxococcota</taxon>
        <taxon>Myxococcia</taxon>
        <taxon>Myxococcales</taxon>
        <taxon>Cystobacterineae</taxon>
        <taxon>Archangiaceae</taxon>
        <taxon>Archangium</taxon>
    </lineage>
</organism>
<gene>
    <name evidence="1" type="ORF">Q664_25825</name>
</gene>
<reference evidence="1 2" key="1">
    <citation type="submission" date="2014-07" db="EMBL/GenBank/DDBJ databases">
        <title>Draft Genome Sequence of Gephyronic Acid Producer, Cystobacter violaceus Strain Cb vi76.</title>
        <authorList>
            <person name="Stevens D.C."/>
            <person name="Young J."/>
            <person name="Carmichael R."/>
            <person name="Tan J."/>
            <person name="Taylor R.E."/>
        </authorList>
    </citation>
    <scope>NUCLEOTIDE SEQUENCE [LARGE SCALE GENOMIC DNA]</scope>
    <source>
        <strain evidence="1 2">Cb vi76</strain>
    </source>
</reference>
<comment type="caution">
    <text evidence="1">The sequence shown here is derived from an EMBL/GenBank/DDBJ whole genome shotgun (WGS) entry which is preliminary data.</text>
</comment>
<protein>
    <submittedName>
        <fullName evidence="1">Uncharacterized protein</fullName>
    </submittedName>
</protein>
<name>A0A084SQZ9_9BACT</name>
<evidence type="ECO:0000313" key="2">
    <source>
        <dbReference type="Proteomes" id="UP000028547"/>
    </source>
</evidence>